<dbReference type="PANTHER" id="PTHR43371">
    <property type="entry name" value="VITAMIN B12-DEPENDENT RIBONUCLEOTIDE REDUCTASE"/>
    <property type="match status" value="1"/>
</dbReference>
<feature type="domain" description="Ribonucleotide reductase large subunit N-terminal" evidence="12">
    <location>
        <begin position="21"/>
        <end position="101"/>
    </location>
</feature>
<dbReference type="SUPFAM" id="SSF51998">
    <property type="entry name" value="PFL-like glycyl radical enzymes"/>
    <property type="match status" value="1"/>
</dbReference>
<dbReference type="AlphaFoldDB" id="A0A2P5PA15"/>
<evidence type="ECO:0000259" key="12">
    <source>
        <dbReference type="Pfam" id="PF00317"/>
    </source>
</evidence>
<comment type="cofactor">
    <cofactor evidence="1 11">
        <name>adenosylcob(III)alamin</name>
        <dbReference type="ChEBI" id="CHEBI:18408"/>
    </cofactor>
</comment>
<gene>
    <name evidence="14" type="ORF">JP09_000265</name>
</gene>
<protein>
    <recommendedName>
        <fullName evidence="11">Vitamin B12-dependent ribonucleotide reductase</fullName>
        <ecNumber evidence="11">1.17.4.1</ecNumber>
    </recommendedName>
</protein>
<comment type="catalytic activity">
    <reaction evidence="10 11">
        <text>a 2'-deoxyribonucleoside 5'-diphosphate + [thioredoxin]-disulfide + H2O = a ribonucleoside 5'-diphosphate + [thioredoxin]-dithiol</text>
        <dbReference type="Rhea" id="RHEA:23252"/>
        <dbReference type="Rhea" id="RHEA-COMP:10698"/>
        <dbReference type="Rhea" id="RHEA-COMP:10700"/>
        <dbReference type="ChEBI" id="CHEBI:15377"/>
        <dbReference type="ChEBI" id="CHEBI:29950"/>
        <dbReference type="ChEBI" id="CHEBI:50058"/>
        <dbReference type="ChEBI" id="CHEBI:57930"/>
        <dbReference type="ChEBI" id="CHEBI:73316"/>
        <dbReference type="EC" id="1.17.4.1"/>
    </reaction>
</comment>
<comment type="caution">
    <text evidence="14">The sequence shown here is derived from an EMBL/GenBank/DDBJ whole genome shotgun (WGS) entry which is preliminary data.</text>
</comment>
<dbReference type="GO" id="GO:0071897">
    <property type="term" value="P:DNA biosynthetic process"/>
    <property type="evidence" value="ECO:0007669"/>
    <property type="project" value="UniProtKB-KW"/>
</dbReference>
<feature type="domain" description="Ribonucleotide reductase large subunit C-terminal" evidence="13">
    <location>
        <begin position="428"/>
        <end position="576"/>
    </location>
</feature>
<dbReference type="RefSeq" id="WP_102331383.1">
    <property type="nucleotide sequence ID" value="NZ_CP058566.2"/>
</dbReference>
<keyword evidence="15" id="KW-1185">Reference proteome</keyword>
<dbReference type="OrthoDB" id="9762933at2"/>
<comment type="function">
    <text evidence="11">Catalyzes the reduction of ribonucleotides to deoxyribonucleotides. May function to provide a pool of deoxyribonucleotide precursors for DNA repair during oxygen limitation and/or for immediate growth after restoration of oxygen.</text>
</comment>
<evidence type="ECO:0000256" key="8">
    <source>
        <dbReference type="ARBA" id="ARBA00023157"/>
    </source>
</evidence>
<dbReference type="InterPro" id="IPR013344">
    <property type="entry name" value="RNR_NrdJ/NrdZ"/>
</dbReference>
<dbReference type="Pfam" id="PF00317">
    <property type="entry name" value="Ribonuc_red_lgN"/>
    <property type="match status" value="1"/>
</dbReference>
<evidence type="ECO:0000313" key="14">
    <source>
        <dbReference type="EMBL" id="PPD59149.1"/>
    </source>
</evidence>
<evidence type="ECO:0000256" key="1">
    <source>
        <dbReference type="ARBA" id="ARBA00001922"/>
    </source>
</evidence>
<dbReference type="CDD" id="cd02888">
    <property type="entry name" value="RNR_II_dimer"/>
    <property type="match status" value="1"/>
</dbReference>
<proteinExistence type="inferred from homology"/>
<comment type="similarity">
    <text evidence="2 11">Belongs to the ribonucleoside diphosphate reductase class-2 family.</text>
</comment>
<reference evidence="14 15" key="1">
    <citation type="journal article" date="2017" name="ISME J.">
        <title>Grape pomace compost harbors organohalide-respiring Dehalogenimonas species with novel reductive dehalogenase genes.</title>
        <authorList>
            <person name="Yang Y."/>
            <person name="Higgins S.A."/>
            <person name="Yan J."/>
            <person name="Simsir B."/>
            <person name="Chourey K."/>
            <person name="Iyer R."/>
            <person name="Hettich R.L."/>
            <person name="Baldwin B."/>
            <person name="Ogles D.M."/>
            <person name="Loffler F.E."/>
        </authorList>
    </citation>
    <scope>NUCLEOTIDE SEQUENCE [LARGE SCALE GENOMIC DNA]</scope>
    <source>
        <strain evidence="14 15">GP</strain>
    </source>
</reference>
<dbReference type="GO" id="GO:0031419">
    <property type="term" value="F:cobalamin binding"/>
    <property type="evidence" value="ECO:0007669"/>
    <property type="project" value="UniProtKB-KW"/>
</dbReference>
<keyword evidence="6 11" id="KW-0560">Oxidoreductase</keyword>
<dbReference type="GO" id="GO:0004748">
    <property type="term" value="F:ribonucleoside-diphosphate reductase activity, thioredoxin disulfide as acceptor"/>
    <property type="evidence" value="ECO:0007669"/>
    <property type="project" value="UniProtKB-EC"/>
</dbReference>
<evidence type="ECO:0000313" key="15">
    <source>
        <dbReference type="Proteomes" id="UP000235653"/>
    </source>
</evidence>
<organism evidence="14 15">
    <name type="scientific">Dehalogenimonas etheniformans</name>
    <dbReference type="NCBI Taxonomy" id="1536648"/>
    <lineage>
        <taxon>Bacteria</taxon>
        <taxon>Bacillati</taxon>
        <taxon>Chloroflexota</taxon>
        <taxon>Dehalococcoidia</taxon>
        <taxon>Dehalococcoidales</taxon>
        <taxon>Dehalococcoidaceae</taxon>
        <taxon>Dehalogenimonas</taxon>
    </lineage>
</organism>
<dbReference type="InterPro" id="IPR050862">
    <property type="entry name" value="RdRp_reductase_class-2"/>
</dbReference>
<accession>A0A2P5PA15</accession>
<keyword evidence="7" id="KW-0215">Deoxyribonucleotide synthesis</keyword>
<dbReference type="InterPro" id="IPR000788">
    <property type="entry name" value="RNR_lg_C"/>
</dbReference>
<evidence type="ECO:0000256" key="3">
    <source>
        <dbReference type="ARBA" id="ARBA00022628"/>
    </source>
</evidence>
<evidence type="ECO:0000256" key="11">
    <source>
        <dbReference type="RuleBase" id="RU364064"/>
    </source>
</evidence>
<keyword evidence="9 11" id="KW-0170">Cobalt</keyword>
<evidence type="ECO:0000256" key="10">
    <source>
        <dbReference type="ARBA" id="ARBA00047754"/>
    </source>
</evidence>
<evidence type="ECO:0000259" key="13">
    <source>
        <dbReference type="Pfam" id="PF02867"/>
    </source>
</evidence>
<keyword evidence="3 11" id="KW-0846">Cobalamin</keyword>
<dbReference type="InterPro" id="IPR008926">
    <property type="entry name" value="RNR_R1-su_N"/>
</dbReference>
<dbReference type="EMBL" id="JQAN02000001">
    <property type="protein sequence ID" value="PPD59149.1"/>
    <property type="molecule type" value="Genomic_DNA"/>
</dbReference>
<dbReference type="SUPFAM" id="SSF48168">
    <property type="entry name" value="R1 subunit of ribonucleotide reductase, N-terminal domain"/>
    <property type="match status" value="1"/>
</dbReference>
<evidence type="ECO:0000256" key="6">
    <source>
        <dbReference type="ARBA" id="ARBA00023002"/>
    </source>
</evidence>
<feature type="domain" description="Ribonucleotide reductase large subunit C-terminal" evidence="13">
    <location>
        <begin position="108"/>
        <end position="421"/>
    </location>
</feature>
<dbReference type="InterPro" id="IPR013509">
    <property type="entry name" value="RNR_lsu_N"/>
</dbReference>
<keyword evidence="8" id="KW-1015">Disulfide bond</keyword>
<keyword evidence="4 11" id="KW-0237">DNA synthesis</keyword>
<dbReference type="Gene3D" id="3.20.70.20">
    <property type="match status" value="1"/>
</dbReference>
<dbReference type="EC" id="1.17.4.1" evidence="11"/>
<evidence type="ECO:0000256" key="5">
    <source>
        <dbReference type="ARBA" id="ARBA00022741"/>
    </source>
</evidence>
<dbReference type="Pfam" id="PF02867">
    <property type="entry name" value="Ribonuc_red_lgC"/>
    <property type="match status" value="2"/>
</dbReference>
<dbReference type="PRINTS" id="PR01183">
    <property type="entry name" value="RIBORDTASEM1"/>
</dbReference>
<name>A0A2P5PA15_9CHLR</name>
<sequence length="606" mass="66992">MLDLKTELSSLWRPDTDAFTELTPNARIVLEKRYLRRNERGELIETPREIFQRVAEAVAMAELNYDPEADTKAIADKFYRIMAGLLFLPNSPALLNAGTGSGQLAGSVVLSVEDSIASIFDTVKTAALVHQGGSGIGFNFSHVRPKGEQVGGRLDVALGPVALIDILSRATQPIRQGGIRRGCNSVALSVDHPDILEFIRAKSDQTSLANFYTCTLVTDDFMETVKTGRDYPLINPRTNEPVRWLNARNVFDQIVDQAWHSGDPGLIFIDRINEDNPTPHLGRIEHVSGCGEQPLLPNEFSHLGSINLSRMLKVDGDGLIIDFDKLQYVAATAVRFLDDALDVTRYPTPETMLATLRTRKIGLGVMGFADMLFQMRIPYDSEAAIGVAHQVIEFIEEEAHRASRELALERGSFPAFKGSIYDVHGASPIRNAACTTIAPTGTISLIAGCTCGIEPAFGTVFVRNAFKGEHQLLDINPHFEDAVRRSGVLSLDLLQRLVRHDYLGDQADVPEEIRRIFVTAHEVSPEWHVRMQAAFQEFTDAAVSKTVNLPASATREDLFGIFLQAYESRLKGITVYRDDSRASQPFCTGETGIKLVRAYHESRIVA</sequence>
<dbReference type="PANTHER" id="PTHR43371:SF1">
    <property type="entry name" value="RIBONUCLEOSIDE-DIPHOSPHATE REDUCTASE"/>
    <property type="match status" value="1"/>
</dbReference>
<evidence type="ECO:0000256" key="7">
    <source>
        <dbReference type="ARBA" id="ARBA00023116"/>
    </source>
</evidence>
<dbReference type="Proteomes" id="UP000235653">
    <property type="component" value="Unassembled WGS sequence"/>
</dbReference>
<dbReference type="UniPathway" id="UPA00326"/>
<dbReference type="GO" id="GO:0009263">
    <property type="term" value="P:deoxyribonucleotide biosynthetic process"/>
    <property type="evidence" value="ECO:0007669"/>
    <property type="project" value="UniProtKB-KW"/>
</dbReference>
<keyword evidence="5 11" id="KW-0547">Nucleotide-binding</keyword>
<evidence type="ECO:0000256" key="9">
    <source>
        <dbReference type="ARBA" id="ARBA00023285"/>
    </source>
</evidence>
<evidence type="ECO:0000256" key="4">
    <source>
        <dbReference type="ARBA" id="ARBA00022634"/>
    </source>
</evidence>
<dbReference type="GO" id="GO:0005524">
    <property type="term" value="F:ATP binding"/>
    <property type="evidence" value="ECO:0007669"/>
    <property type="project" value="InterPro"/>
</dbReference>
<dbReference type="NCBIfam" id="TIGR02504">
    <property type="entry name" value="NrdJ_Z"/>
    <property type="match status" value="1"/>
</dbReference>
<evidence type="ECO:0000256" key="2">
    <source>
        <dbReference type="ARBA" id="ARBA00007405"/>
    </source>
</evidence>